<dbReference type="PROSITE" id="PS00077">
    <property type="entry name" value="COX1_CUB"/>
    <property type="match status" value="1"/>
</dbReference>
<evidence type="ECO:0000256" key="1">
    <source>
        <dbReference type="ARBA" id="ARBA00004141"/>
    </source>
</evidence>
<dbReference type="Pfam" id="PF00115">
    <property type="entry name" value="COX1"/>
    <property type="match status" value="1"/>
</dbReference>
<feature type="transmembrane region" description="Helical" evidence="9">
    <location>
        <begin position="166"/>
        <end position="192"/>
    </location>
</feature>
<evidence type="ECO:0000256" key="9">
    <source>
        <dbReference type="SAM" id="Phobius"/>
    </source>
</evidence>
<dbReference type="InterPro" id="IPR023615">
    <property type="entry name" value="Cyt_c_Oxase_su1_BS"/>
</dbReference>
<evidence type="ECO:0000256" key="3">
    <source>
        <dbReference type="ARBA" id="ARBA00022692"/>
    </source>
</evidence>
<keyword evidence="3 8" id="KW-0812">Transmembrane</keyword>
<keyword evidence="8" id="KW-0813">Transport</keyword>
<evidence type="ECO:0000256" key="2">
    <source>
        <dbReference type="ARBA" id="ARBA00022660"/>
    </source>
</evidence>
<dbReference type="InterPro" id="IPR036927">
    <property type="entry name" value="Cyt_c_oxase-like_su1_sf"/>
</dbReference>
<feature type="domain" description="Cytochrome oxidase subunit I profile" evidence="10">
    <location>
        <begin position="23"/>
        <end position="528"/>
    </location>
</feature>
<keyword evidence="8" id="KW-0349">Heme</keyword>
<feature type="transmembrane region" description="Helical" evidence="9">
    <location>
        <begin position="392"/>
        <end position="412"/>
    </location>
</feature>
<feature type="transmembrane region" description="Helical" evidence="9">
    <location>
        <begin position="252"/>
        <end position="275"/>
    </location>
</feature>
<proteinExistence type="inferred from homology"/>
<evidence type="ECO:0000256" key="6">
    <source>
        <dbReference type="ARBA" id="ARBA00023136"/>
    </source>
</evidence>
<feature type="transmembrane region" description="Helical" evidence="9">
    <location>
        <begin position="85"/>
        <end position="105"/>
    </location>
</feature>
<dbReference type="PROSITE" id="PS50855">
    <property type="entry name" value="COX1"/>
    <property type="match status" value="1"/>
</dbReference>
<dbReference type="InterPro" id="IPR000883">
    <property type="entry name" value="Cyt_C_Oxase_1"/>
</dbReference>
<feature type="transmembrane region" description="Helical" evidence="9">
    <location>
        <begin position="351"/>
        <end position="372"/>
    </location>
</feature>
<dbReference type="SUPFAM" id="SSF81442">
    <property type="entry name" value="Cytochrome c oxidase subunit I-like"/>
    <property type="match status" value="1"/>
</dbReference>
<evidence type="ECO:0000256" key="5">
    <source>
        <dbReference type="ARBA" id="ARBA00022989"/>
    </source>
</evidence>
<dbReference type="RefSeq" id="WP_254572016.1">
    <property type="nucleotide sequence ID" value="NZ_CP098502.1"/>
</dbReference>
<organism evidence="11 12">
    <name type="scientific">Paraconexibacter antarcticus</name>
    <dbReference type="NCBI Taxonomy" id="2949664"/>
    <lineage>
        <taxon>Bacteria</taxon>
        <taxon>Bacillati</taxon>
        <taxon>Actinomycetota</taxon>
        <taxon>Thermoleophilia</taxon>
        <taxon>Solirubrobacterales</taxon>
        <taxon>Paraconexibacteraceae</taxon>
        <taxon>Paraconexibacter</taxon>
    </lineage>
</organism>
<feature type="transmembrane region" description="Helical" evidence="9">
    <location>
        <begin position="467"/>
        <end position="488"/>
    </location>
</feature>
<dbReference type="PRINTS" id="PR01165">
    <property type="entry name" value="CYCOXIDASEI"/>
</dbReference>
<feature type="transmembrane region" description="Helical" evidence="9">
    <location>
        <begin position="204"/>
        <end position="232"/>
    </location>
</feature>
<evidence type="ECO:0000256" key="7">
    <source>
        <dbReference type="ARBA" id="ARBA00025218"/>
    </source>
</evidence>
<evidence type="ECO:0000313" key="11">
    <source>
        <dbReference type="EMBL" id="UTI65335.1"/>
    </source>
</evidence>
<gene>
    <name evidence="11" type="ORF">NBH00_03775</name>
</gene>
<sequence length="541" mass="57540">MSSVIPPPPPAATPLPVPDGPSVLSATVASTDHKAIARGIGRVAAVFFLVSGVFALLMRAELAQPGRQVVSEGTYAELFTMHGSGMIYLVVTPVALALGVYLVPLQVGARRIAAPRAALAGAWLYAAGGVVMFSGFLTSQGAGRATWTGIDPLSDAVRTPGAGMDVWVLGVAIATFGELLLAGCVLATALRLRTAGMTLLRMPPLTWTLVVTCLMAVFAFPVLIVTMGLLWLERHGVSIFRGGDGAIAYQHLFWFYGHPVVYVMFFPFVGAVAEVLTTASGRPLRYYPLFVGSLLLFTALSMSVWAHHMFTTGAVDVRYFALTSTALVVPAGLEYLELVGALWSRTLRLGLPVWFAIAFLVQFLVGGLSGVWVASPALDNHANNSYIVVAHFHYTLFGGSLFGLFAGLYHWWPKVTGRLLGHRLGVVHLVLGVVGTNLTFLPMFFAGEHGMTRRVSDYPQRVATPNLLSSIGAAVLALSMAALALNLWRSARHGRPAPPDPWGGLTLEWATPSPPPRGNFVGAVPVVRSVAPLAPAAEEGR</sequence>
<feature type="transmembrane region" description="Helical" evidence="9">
    <location>
        <begin position="424"/>
        <end position="447"/>
    </location>
</feature>
<evidence type="ECO:0000256" key="8">
    <source>
        <dbReference type="RuleBase" id="RU000370"/>
    </source>
</evidence>
<keyword evidence="4 8" id="KW-0249">Electron transport</keyword>
<reference evidence="11 12" key="1">
    <citation type="submission" date="2022-06" db="EMBL/GenBank/DDBJ databases">
        <title>Paraconexibacter antarcticus.</title>
        <authorList>
            <person name="Kim C.S."/>
        </authorList>
    </citation>
    <scope>NUCLEOTIDE SEQUENCE [LARGE SCALE GENOMIC DNA]</scope>
    <source>
        <strain evidence="11 12">02-257</strain>
    </source>
</reference>
<comment type="function">
    <text evidence="7">Cytochrome c oxidase is the component of the respiratory chain that catalyzes the reduction of oxygen to water. Subunits 1-3 form the functional core of the enzyme complex. CO I is the catalytic subunit of the enzyme. Electrons originating in cytochrome c are transferred via the copper A center of subunit 2 and heme A of subunit 1 to the bimetallic center formed by heme A3 and copper B.</text>
</comment>
<accession>A0ABY5DV15</accession>
<protein>
    <submittedName>
        <fullName evidence="11">Cbb3-type cytochrome c oxidase subunit I</fullName>
    </submittedName>
</protein>
<name>A0ABY5DV15_9ACTN</name>
<dbReference type="PANTHER" id="PTHR10422:SF18">
    <property type="entry name" value="CYTOCHROME C OXIDASE SUBUNIT 1"/>
    <property type="match status" value="1"/>
</dbReference>
<evidence type="ECO:0000259" key="10">
    <source>
        <dbReference type="PROSITE" id="PS50855"/>
    </source>
</evidence>
<comment type="similarity">
    <text evidence="8">Belongs to the heme-copper respiratory oxidase family.</text>
</comment>
<dbReference type="InterPro" id="IPR023616">
    <property type="entry name" value="Cyt_c_oxase-like_su1_dom"/>
</dbReference>
<feature type="transmembrane region" description="Helical" evidence="9">
    <location>
        <begin position="117"/>
        <end position="137"/>
    </location>
</feature>
<keyword evidence="8" id="KW-0408">Iron</keyword>
<feature type="transmembrane region" description="Helical" evidence="9">
    <location>
        <begin position="319"/>
        <end position="339"/>
    </location>
</feature>
<comment type="subcellular location">
    <subcellularLocation>
        <location evidence="1">Membrane</location>
        <topology evidence="1">Multi-pass membrane protein</topology>
    </subcellularLocation>
</comment>
<keyword evidence="12" id="KW-1185">Reference proteome</keyword>
<keyword evidence="8" id="KW-0479">Metal-binding</keyword>
<dbReference type="EMBL" id="CP098502">
    <property type="protein sequence ID" value="UTI65335.1"/>
    <property type="molecule type" value="Genomic_DNA"/>
</dbReference>
<dbReference type="PANTHER" id="PTHR10422">
    <property type="entry name" value="CYTOCHROME C OXIDASE SUBUNIT 1"/>
    <property type="match status" value="1"/>
</dbReference>
<evidence type="ECO:0000313" key="12">
    <source>
        <dbReference type="Proteomes" id="UP001056035"/>
    </source>
</evidence>
<keyword evidence="5 9" id="KW-1133">Transmembrane helix</keyword>
<feature type="transmembrane region" description="Helical" evidence="9">
    <location>
        <begin position="40"/>
        <end position="58"/>
    </location>
</feature>
<keyword evidence="6 9" id="KW-0472">Membrane</keyword>
<feature type="transmembrane region" description="Helical" evidence="9">
    <location>
        <begin position="287"/>
        <end position="307"/>
    </location>
</feature>
<dbReference type="Proteomes" id="UP001056035">
    <property type="component" value="Chromosome"/>
</dbReference>
<keyword evidence="2 8" id="KW-0679">Respiratory chain</keyword>
<evidence type="ECO:0000256" key="4">
    <source>
        <dbReference type="ARBA" id="ARBA00022982"/>
    </source>
</evidence>
<dbReference type="Gene3D" id="1.20.210.10">
    <property type="entry name" value="Cytochrome c oxidase-like, subunit I domain"/>
    <property type="match status" value="1"/>
</dbReference>